<evidence type="ECO:0000256" key="4">
    <source>
        <dbReference type="RuleBase" id="RU365014"/>
    </source>
</evidence>
<dbReference type="PANTHER" id="PTHR43380:SF1">
    <property type="entry name" value="2-OXOISOVALERATE DEHYDROGENASE SUBUNIT ALPHA, MITOCHONDRIAL"/>
    <property type="match status" value="1"/>
</dbReference>
<dbReference type="Pfam" id="PF00676">
    <property type="entry name" value="E1_dh"/>
    <property type="match status" value="1"/>
</dbReference>
<dbReference type="GO" id="GO:0009083">
    <property type="term" value="P:branched-chain amino acid catabolic process"/>
    <property type="evidence" value="ECO:0007669"/>
    <property type="project" value="TreeGrafter"/>
</dbReference>
<dbReference type="Gene3D" id="3.40.50.970">
    <property type="match status" value="1"/>
</dbReference>
<feature type="domain" description="Dehydrogenase E1 component" evidence="5">
    <location>
        <begin position="23"/>
        <end position="321"/>
    </location>
</feature>
<organism evidence="6 7">
    <name type="scientific">Sulfobacillus benefaciens</name>
    <dbReference type="NCBI Taxonomy" id="453960"/>
    <lineage>
        <taxon>Bacteria</taxon>
        <taxon>Bacillati</taxon>
        <taxon>Bacillota</taxon>
        <taxon>Clostridia</taxon>
        <taxon>Eubacteriales</taxon>
        <taxon>Clostridiales Family XVII. Incertae Sedis</taxon>
        <taxon>Sulfobacillus</taxon>
    </lineage>
</organism>
<evidence type="ECO:0000313" key="7">
    <source>
        <dbReference type="Proteomes" id="UP000242699"/>
    </source>
</evidence>
<name>A0A2T2WWN9_9FIRM</name>
<evidence type="ECO:0000256" key="3">
    <source>
        <dbReference type="ARBA" id="ARBA00023052"/>
    </source>
</evidence>
<dbReference type="EMBL" id="PXYT01000034">
    <property type="protein sequence ID" value="PSR26651.1"/>
    <property type="molecule type" value="Genomic_DNA"/>
</dbReference>
<dbReference type="SUPFAM" id="SSF52518">
    <property type="entry name" value="Thiamin diphosphate-binding fold (THDP-binding)"/>
    <property type="match status" value="1"/>
</dbReference>
<evidence type="ECO:0000256" key="1">
    <source>
        <dbReference type="ARBA" id="ARBA00001964"/>
    </source>
</evidence>
<comment type="catalytic activity">
    <reaction evidence="4">
        <text>N(6)-[(R)-lipoyl]-L-lysyl-[protein] + 3-methyl-2-oxobutanoate + H(+) = N(6)-[(R)-S(8)-2-methylpropanoyldihydrolipoyl]-L-lysyl-[protein] + CO2</text>
        <dbReference type="Rhea" id="RHEA:13457"/>
        <dbReference type="Rhea" id="RHEA-COMP:10474"/>
        <dbReference type="Rhea" id="RHEA-COMP:10497"/>
        <dbReference type="ChEBI" id="CHEBI:11851"/>
        <dbReference type="ChEBI" id="CHEBI:15378"/>
        <dbReference type="ChEBI" id="CHEBI:16526"/>
        <dbReference type="ChEBI" id="CHEBI:83099"/>
        <dbReference type="ChEBI" id="CHEBI:83142"/>
        <dbReference type="EC" id="1.2.4.4"/>
    </reaction>
</comment>
<dbReference type="PANTHER" id="PTHR43380">
    <property type="entry name" value="2-OXOISOVALERATE DEHYDROGENASE SUBUNIT ALPHA, MITOCHONDRIAL"/>
    <property type="match status" value="1"/>
</dbReference>
<protein>
    <recommendedName>
        <fullName evidence="4">2-oxoisovalerate dehydrogenase subunit alpha</fullName>
        <ecNumber evidence="4">1.2.4.4</ecNumber>
    </recommendedName>
    <alternativeName>
        <fullName evidence="4">Branched-chain alpha-keto acid dehydrogenase E1 component alpha chain</fullName>
    </alternativeName>
</protein>
<evidence type="ECO:0000256" key="2">
    <source>
        <dbReference type="ARBA" id="ARBA00023002"/>
    </source>
</evidence>
<comment type="similarity">
    <text evidence="4">Belongs to the BCKDHA family.</text>
</comment>
<accession>A0A2T2WWN9</accession>
<dbReference type="GO" id="GO:0003863">
    <property type="term" value="F:branched-chain 2-oxo acid dehydrogenase activity"/>
    <property type="evidence" value="ECO:0007669"/>
    <property type="project" value="UniProtKB-EC"/>
</dbReference>
<comment type="cofactor">
    <cofactor evidence="1 4">
        <name>thiamine diphosphate</name>
        <dbReference type="ChEBI" id="CHEBI:58937"/>
    </cofactor>
</comment>
<evidence type="ECO:0000259" key="5">
    <source>
        <dbReference type="Pfam" id="PF00676"/>
    </source>
</evidence>
<evidence type="ECO:0000313" key="6">
    <source>
        <dbReference type="EMBL" id="PSR26651.1"/>
    </source>
</evidence>
<keyword evidence="3 4" id="KW-0786">Thiamine pyrophosphate</keyword>
<dbReference type="AlphaFoldDB" id="A0A2T2WWN9"/>
<dbReference type="InterPro" id="IPR029061">
    <property type="entry name" value="THDP-binding"/>
</dbReference>
<dbReference type="InterPro" id="IPR050771">
    <property type="entry name" value="Alpha-ketoacid_DH_E1_comp"/>
</dbReference>
<keyword evidence="2 4" id="KW-0560">Oxidoreductase</keyword>
<dbReference type="CDD" id="cd02000">
    <property type="entry name" value="TPP_E1_PDC_ADC_BCADC"/>
    <property type="match status" value="1"/>
</dbReference>
<proteinExistence type="inferred from homology"/>
<comment type="caution">
    <text evidence="6">The sequence shown here is derived from an EMBL/GenBank/DDBJ whole genome shotgun (WGS) entry which is preliminary data.</text>
</comment>
<comment type="function">
    <text evidence="4">The branched-chain alpha-keto dehydrogenase complex catalyzes the overall conversion of alpha-keto acids to acyl-CoA and CO(2). It contains multiple copies of three enzymatic components: branched-chain alpha-keto acid decarboxylase (E1), lipoamide acyltransferase (E2) and lipoamide dehydrogenase (E3).</text>
</comment>
<sequence length="334" mass="37126">MAQRELLSGLPVDWQKLKTMYYYMVLSRKLDERMWILNRQGKASFVISCQGQEGAQVGVALAMDPSVDWITPYYRDLAVVLVFGMTPREVMLGFLAKRDDPSSGGRQMPAHYGHRAKHIMTGSSPVTTQVAHAAGLALTMKLRGLPGIAASFLGEGSTSQGEFHESLNFAAVHKLPLIVVVENNGYAISVPQIHQMAVVNVADKASGYGIPGVVVQGSDPLAVYEATMAARERALRGEGPTLIEAKTYRYTPHSSDDDDKTYRSRGELMREKADDPIVVFRNWLMTQKQWDDQQENTLLKKVREVVDDATDYAEQAPYPDPSTLMDHVYYSPRA</sequence>
<dbReference type="InterPro" id="IPR001017">
    <property type="entry name" value="DH_E1"/>
</dbReference>
<dbReference type="Proteomes" id="UP000242699">
    <property type="component" value="Unassembled WGS sequence"/>
</dbReference>
<gene>
    <name evidence="6" type="ORF">C7B43_13470</name>
</gene>
<dbReference type="EC" id="1.2.4.4" evidence="4"/>
<reference evidence="6 7" key="1">
    <citation type="journal article" date="2014" name="BMC Genomics">
        <title>Comparison of environmental and isolate Sulfobacillus genomes reveals diverse carbon, sulfur, nitrogen, and hydrogen metabolisms.</title>
        <authorList>
            <person name="Justice N.B."/>
            <person name="Norman A."/>
            <person name="Brown C.T."/>
            <person name="Singh A."/>
            <person name="Thomas B.C."/>
            <person name="Banfield J.F."/>
        </authorList>
    </citation>
    <scope>NUCLEOTIDE SEQUENCE [LARGE SCALE GENOMIC DNA]</scope>
    <source>
        <strain evidence="6">AMDSBA1</strain>
    </source>
</reference>